<accession>A0AAV6XLC3</accession>
<dbReference type="EMBL" id="WHWC01000006">
    <property type="protein sequence ID" value="KAG8381432.1"/>
    <property type="molecule type" value="Genomic_DNA"/>
</dbReference>
<dbReference type="AlphaFoldDB" id="A0AAV6XLC3"/>
<proteinExistence type="predicted"/>
<evidence type="ECO:0000313" key="2">
    <source>
        <dbReference type="EMBL" id="KAG8381432.1"/>
    </source>
</evidence>
<organism evidence="2 3">
    <name type="scientific">Buddleja alternifolia</name>
    <dbReference type="NCBI Taxonomy" id="168488"/>
    <lineage>
        <taxon>Eukaryota</taxon>
        <taxon>Viridiplantae</taxon>
        <taxon>Streptophyta</taxon>
        <taxon>Embryophyta</taxon>
        <taxon>Tracheophyta</taxon>
        <taxon>Spermatophyta</taxon>
        <taxon>Magnoliopsida</taxon>
        <taxon>eudicotyledons</taxon>
        <taxon>Gunneridae</taxon>
        <taxon>Pentapetalae</taxon>
        <taxon>asterids</taxon>
        <taxon>lamiids</taxon>
        <taxon>Lamiales</taxon>
        <taxon>Scrophulariaceae</taxon>
        <taxon>Buddlejeae</taxon>
        <taxon>Buddleja</taxon>
    </lineage>
</organism>
<name>A0AAV6XLC3_9LAMI</name>
<protein>
    <submittedName>
        <fullName evidence="2">Uncharacterized protein</fullName>
    </submittedName>
</protein>
<reference evidence="2" key="1">
    <citation type="submission" date="2019-10" db="EMBL/GenBank/DDBJ databases">
        <authorList>
            <person name="Zhang R."/>
            <person name="Pan Y."/>
            <person name="Wang J."/>
            <person name="Ma R."/>
            <person name="Yu S."/>
        </authorList>
    </citation>
    <scope>NUCLEOTIDE SEQUENCE</scope>
    <source>
        <strain evidence="2">LA-IB0</strain>
        <tissue evidence="2">Leaf</tissue>
    </source>
</reference>
<evidence type="ECO:0000256" key="1">
    <source>
        <dbReference type="SAM" id="MobiDB-lite"/>
    </source>
</evidence>
<comment type="caution">
    <text evidence="2">The sequence shown here is derived from an EMBL/GenBank/DDBJ whole genome shotgun (WGS) entry which is preliminary data.</text>
</comment>
<dbReference type="Proteomes" id="UP000826271">
    <property type="component" value="Unassembled WGS sequence"/>
</dbReference>
<sequence length="109" mass="12091">MLNLPYRLPSDRREASKASTKNFANAPAAAISGLPDTRQRKSSAAGYGNDLAIEDHSSLEQDKIFEDLFADCAALDGIDLTTEKSRRGEEKRLHLLVEIKKIRMRAAMT</sequence>
<feature type="region of interest" description="Disordered" evidence="1">
    <location>
        <begin position="1"/>
        <end position="22"/>
    </location>
</feature>
<keyword evidence="3" id="KW-1185">Reference proteome</keyword>
<evidence type="ECO:0000313" key="3">
    <source>
        <dbReference type="Proteomes" id="UP000826271"/>
    </source>
</evidence>
<gene>
    <name evidence="2" type="ORF">BUALT_Bualt06G0121400</name>
</gene>